<comment type="subcellular location">
    <subcellularLocation>
        <location evidence="1">Membrane</location>
        <topology evidence="1">Multi-pass membrane protein</topology>
    </subcellularLocation>
</comment>
<name>A0A7X3K351_9HYPH</name>
<feature type="transmembrane region" description="Helical" evidence="5">
    <location>
        <begin position="54"/>
        <end position="76"/>
    </location>
</feature>
<dbReference type="InterPro" id="IPR036259">
    <property type="entry name" value="MFS_trans_sf"/>
</dbReference>
<evidence type="ECO:0000256" key="2">
    <source>
        <dbReference type="ARBA" id="ARBA00022692"/>
    </source>
</evidence>
<feature type="transmembrane region" description="Helical" evidence="5">
    <location>
        <begin position="350"/>
        <end position="368"/>
    </location>
</feature>
<evidence type="ECO:0000256" key="5">
    <source>
        <dbReference type="SAM" id="Phobius"/>
    </source>
</evidence>
<feature type="transmembrane region" description="Helical" evidence="5">
    <location>
        <begin position="210"/>
        <end position="230"/>
    </location>
</feature>
<feature type="transmembrane region" description="Helical" evidence="5">
    <location>
        <begin position="130"/>
        <end position="152"/>
    </location>
</feature>
<dbReference type="AlphaFoldDB" id="A0A7X3K351"/>
<evidence type="ECO:0000256" key="4">
    <source>
        <dbReference type="ARBA" id="ARBA00023136"/>
    </source>
</evidence>
<protein>
    <submittedName>
        <fullName evidence="6">MFS transporter</fullName>
    </submittedName>
</protein>
<evidence type="ECO:0000256" key="1">
    <source>
        <dbReference type="ARBA" id="ARBA00004141"/>
    </source>
</evidence>
<keyword evidence="2 5" id="KW-0812">Transmembrane</keyword>
<dbReference type="InterPro" id="IPR053160">
    <property type="entry name" value="MFS_DHA3_Transporter"/>
</dbReference>
<dbReference type="Gene3D" id="1.20.1250.20">
    <property type="entry name" value="MFS general substrate transporter like domains"/>
    <property type="match status" value="1"/>
</dbReference>
<keyword evidence="4 5" id="KW-0472">Membrane</keyword>
<dbReference type="SUPFAM" id="SSF103473">
    <property type="entry name" value="MFS general substrate transporter"/>
    <property type="match status" value="1"/>
</dbReference>
<proteinExistence type="predicted"/>
<dbReference type="Pfam" id="PF07690">
    <property type="entry name" value="MFS_1"/>
    <property type="match status" value="1"/>
</dbReference>
<sequence length="442" mass="48997">MQSRLLIAHQTHHRRNNLIHLAIAGAHQCLDMRSLDERNRIATMSSSSSDLRRFLGLYYAYAFLFDFILAYAFYTALFQLEGLSLTEIGLLLAFWSATAIVLEMPSGALSDHFGRRWLLVSAPLFKALTFLLWIAAAGNFWLYALGFLFWSLAQALQSGSREALLYERMEHEGRVEVFEKVLGRDNAAEELGIGIGALLGGFVAYHSFDWGLWLSIPPLLLASIIAVWLHDTRRGAPASKTDETPATYLSHFADAVMEFRQHADLRFVTTYIAVGLVVFELIEEFDQIYYLAVNLPVWAWGIVGAAVEFIYAAASIYAHRLAGRSWLAWLLPLLGGGLLILSSIGTSPWFVLLLCLAYVLMAPLSVLAEARFHRVMEGKSRATTTSALVMAENVSGIIGTLAFGFLAETIGILPAYGWAGLVMVPLSIWVAQGQRRGLRATD</sequence>
<dbReference type="EMBL" id="WQRF01000001">
    <property type="protein sequence ID" value="MVS98224.1"/>
    <property type="molecule type" value="Genomic_DNA"/>
</dbReference>
<dbReference type="PANTHER" id="PTHR23530:SF1">
    <property type="entry name" value="PERMEASE, MAJOR FACILITATOR SUPERFAMILY-RELATED"/>
    <property type="match status" value="1"/>
</dbReference>
<evidence type="ECO:0000256" key="3">
    <source>
        <dbReference type="ARBA" id="ARBA00022989"/>
    </source>
</evidence>
<feature type="transmembrane region" description="Helical" evidence="5">
    <location>
        <begin position="88"/>
        <end position="109"/>
    </location>
</feature>
<dbReference type="InterPro" id="IPR005829">
    <property type="entry name" value="Sugar_transporter_CS"/>
</dbReference>
<organism evidence="6 7">
    <name type="scientific">Devosia marina</name>
    <dbReference type="NCBI Taxonomy" id="2683198"/>
    <lineage>
        <taxon>Bacteria</taxon>
        <taxon>Pseudomonadati</taxon>
        <taxon>Pseudomonadota</taxon>
        <taxon>Alphaproteobacteria</taxon>
        <taxon>Hyphomicrobiales</taxon>
        <taxon>Devosiaceae</taxon>
        <taxon>Devosia</taxon>
    </lineage>
</organism>
<reference evidence="6 7" key="1">
    <citation type="submission" date="2019-12" db="EMBL/GenBank/DDBJ databases">
        <title>Devosia maris sp. nov., isolated from the deep seawater.</title>
        <authorList>
            <person name="Liu Y."/>
        </authorList>
    </citation>
    <scope>NUCLEOTIDE SEQUENCE [LARGE SCALE GENOMIC DNA]</scope>
    <source>
        <strain evidence="6 7">L53-10-65</strain>
    </source>
</reference>
<dbReference type="PROSITE" id="PS00216">
    <property type="entry name" value="SUGAR_TRANSPORT_1"/>
    <property type="match status" value="1"/>
</dbReference>
<feature type="transmembrane region" description="Helical" evidence="5">
    <location>
        <begin position="413"/>
        <end position="431"/>
    </location>
</feature>
<feature type="transmembrane region" description="Helical" evidence="5">
    <location>
        <begin position="388"/>
        <end position="407"/>
    </location>
</feature>
<feature type="transmembrane region" description="Helical" evidence="5">
    <location>
        <begin position="326"/>
        <end position="344"/>
    </location>
</feature>
<dbReference type="PANTHER" id="PTHR23530">
    <property type="entry name" value="TRANSPORT PROTEIN-RELATED"/>
    <property type="match status" value="1"/>
</dbReference>
<dbReference type="InterPro" id="IPR011701">
    <property type="entry name" value="MFS"/>
</dbReference>
<evidence type="ECO:0000313" key="7">
    <source>
        <dbReference type="Proteomes" id="UP000438106"/>
    </source>
</evidence>
<keyword evidence="7" id="KW-1185">Reference proteome</keyword>
<keyword evidence="3 5" id="KW-1133">Transmembrane helix</keyword>
<evidence type="ECO:0000313" key="6">
    <source>
        <dbReference type="EMBL" id="MVS98224.1"/>
    </source>
</evidence>
<dbReference type="GO" id="GO:0016020">
    <property type="term" value="C:membrane"/>
    <property type="evidence" value="ECO:0007669"/>
    <property type="project" value="UniProtKB-SubCell"/>
</dbReference>
<dbReference type="CDD" id="cd06174">
    <property type="entry name" value="MFS"/>
    <property type="match status" value="1"/>
</dbReference>
<accession>A0A7X3K351</accession>
<feature type="transmembrane region" description="Helical" evidence="5">
    <location>
        <begin position="288"/>
        <end position="314"/>
    </location>
</feature>
<comment type="caution">
    <text evidence="6">The sequence shown here is derived from an EMBL/GenBank/DDBJ whole genome shotgun (WGS) entry which is preliminary data.</text>
</comment>
<feature type="transmembrane region" description="Helical" evidence="5">
    <location>
        <begin position="265"/>
        <end position="282"/>
    </location>
</feature>
<gene>
    <name evidence="6" type="ORF">GO014_04195</name>
</gene>
<dbReference type="Proteomes" id="UP000438106">
    <property type="component" value="Unassembled WGS sequence"/>
</dbReference>
<dbReference type="GO" id="GO:0022857">
    <property type="term" value="F:transmembrane transporter activity"/>
    <property type="evidence" value="ECO:0007669"/>
    <property type="project" value="InterPro"/>
</dbReference>